<comment type="caution">
    <text evidence="1">The sequence shown here is derived from an EMBL/GenBank/DDBJ whole genome shotgun (WGS) entry which is preliminary data.</text>
</comment>
<sequence length="443" mass="50379">MRPTRHMSSLSSGLWSARRVPPELFKRIMASLVADVYAVESSRKRQIGQCALVCRYWAECCRPTIFSRLSLQCAFDVHRFLEFSAVTTLGYNISDFVEIIYLNLTLPTSPWIHLFLHTAPHAIFSSRGLRKWEPVPNIRVQVSPSIPDGTPIVKQHAPRSLFHGLPRTPPVSIKSDFPSTAHVSNLHFSAPADLLSFVASWGSWLPSTLLILQNVTWEIKEEAQPPEAPQWQVGRRSPTLHIPCLDANNCTAVWPLIWLHISTRRLPAHVALRGPVYLRSESAHHTAALVKLLFDDCHCYLCTSGTDRDFSLREAPYQLDPHWRRLVVSRRTGFHELVAETPMGTGTITTIRLSLLHWYSAVRMRNGPPPAPTAFNFDWPAFDQQANDFDASPIMQIILPNMIFQEYEPFIRTHMPATNNTGRLKIVTEKDRQTEELLAVKFN</sequence>
<dbReference type="Proteomes" id="UP000703269">
    <property type="component" value="Unassembled WGS sequence"/>
</dbReference>
<evidence type="ECO:0000313" key="1">
    <source>
        <dbReference type="EMBL" id="GJE96663.1"/>
    </source>
</evidence>
<protein>
    <recommendedName>
        <fullName evidence="3">F-box domain-containing protein</fullName>
    </recommendedName>
</protein>
<keyword evidence="2" id="KW-1185">Reference proteome</keyword>
<accession>A0A9P3GIR5</accession>
<dbReference type="EMBL" id="BPQB01000062">
    <property type="protein sequence ID" value="GJE96663.1"/>
    <property type="molecule type" value="Genomic_DNA"/>
</dbReference>
<dbReference type="AlphaFoldDB" id="A0A9P3GIR5"/>
<dbReference type="OrthoDB" id="2800083at2759"/>
<proteinExistence type="predicted"/>
<name>A0A9P3GIR5_9APHY</name>
<reference evidence="1 2" key="1">
    <citation type="submission" date="2021-08" db="EMBL/GenBank/DDBJ databases">
        <title>Draft Genome Sequence of Phanerochaete sordida strain YK-624.</title>
        <authorList>
            <person name="Mori T."/>
            <person name="Dohra H."/>
            <person name="Suzuki T."/>
            <person name="Kawagishi H."/>
            <person name="Hirai H."/>
        </authorList>
    </citation>
    <scope>NUCLEOTIDE SEQUENCE [LARGE SCALE GENOMIC DNA]</scope>
    <source>
        <strain evidence="1 2">YK-624</strain>
    </source>
</reference>
<organism evidence="1 2">
    <name type="scientific">Phanerochaete sordida</name>
    <dbReference type="NCBI Taxonomy" id="48140"/>
    <lineage>
        <taxon>Eukaryota</taxon>
        <taxon>Fungi</taxon>
        <taxon>Dikarya</taxon>
        <taxon>Basidiomycota</taxon>
        <taxon>Agaricomycotina</taxon>
        <taxon>Agaricomycetes</taxon>
        <taxon>Polyporales</taxon>
        <taxon>Phanerochaetaceae</taxon>
        <taxon>Phanerochaete</taxon>
    </lineage>
</organism>
<gene>
    <name evidence="1" type="ORF">PsYK624_128640</name>
</gene>
<evidence type="ECO:0000313" key="2">
    <source>
        <dbReference type="Proteomes" id="UP000703269"/>
    </source>
</evidence>
<evidence type="ECO:0008006" key="3">
    <source>
        <dbReference type="Google" id="ProtNLM"/>
    </source>
</evidence>